<keyword evidence="4 11" id="KW-0812">Transmembrane</keyword>
<gene>
    <name evidence="13" type="ORF">PT974_02752</name>
</gene>
<evidence type="ECO:0000256" key="7">
    <source>
        <dbReference type="ARBA" id="ARBA00022989"/>
    </source>
</evidence>
<dbReference type="EMBL" id="JAVFKD010000002">
    <property type="protein sequence ID" value="KAK5997396.1"/>
    <property type="molecule type" value="Genomic_DNA"/>
</dbReference>
<feature type="transmembrane region" description="Helical" evidence="11">
    <location>
        <begin position="99"/>
        <end position="122"/>
    </location>
</feature>
<comment type="subcellular location">
    <subcellularLocation>
        <location evidence="1">Endoplasmic reticulum membrane</location>
        <topology evidence="1">Multi-pass membrane protein</topology>
    </subcellularLocation>
</comment>
<feature type="transmembrane region" description="Helical" evidence="11">
    <location>
        <begin position="58"/>
        <end position="79"/>
    </location>
</feature>
<dbReference type="PANTHER" id="PTHR13046:SF0">
    <property type="entry name" value="CAAX PRENYL PROTEASE 2"/>
    <property type="match status" value="1"/>
</dbReference>
<evidence type="ECO:0000313" key="13">
    <source>
        <dbReference type="EMBL" id="KAK5997396.1"/>
    </source>
</evidence>
<evidence type="ECO:0000256" key="1">
    <source>
        <dbReference type="ARBA" id="ARBA00004477"/>
    </source>
</evidence>
<sequence>MDSPPTLPSRPLGLSQSQAFSLLTAYCLVYVLPLYASADTRPSRNRSRDAPQSIRARIRSVSLSTAVCSLVTFLLLPQICRQSLPNAFDCNPWHLMGYWPLGLAEAAKASLLTSLLFAGPLYECLIIDGVWRQWFSCLQPLQELWTDWPTWRNMAAGPVTEECLFRSAAVPLLLLAGSSQAQIIFLSPIVFGLAHVHHFYEFRITHPQTPIIAAIARSVLQFSYTSLFGAYATFLFLRSGSLLAVILVHALCNSMGLPRVWGCVEPYWISPVEASRPRSTVIWTGIYYVLLVGGSMAWWKNLYPLTQSSVALANIGNS</sequence>
<evidence type="ECO:0000256" key="8">
    <source>
        <dbReference type="ARBA" id="ARBA00023136"/>
    </source>
</evidence>
<feature type="transmembrane region" description="Helical" evidence="11">
    <location>
        <begin position="281"/>
        <end position="299"/>
    </location>
</feature>
<evidence type="ECO:0000256" key="2">
    <source>
        <dbReference type="ARBA" id="ARBA00006897"/>
    </source>
</evidence>
<feature type="transmembrane region" description="Helical" evidence="11">
    <location>
        <begin position="20"/>
        <end position="38"/>
    </location>
</feature>
<feature type="domain" description="CAAX prenyl protease 2/Lysostaphin resistance protein A-like" evidence="12">
    <location>
        <begin position="148"/>
        <end position="255"/>
    </location>
</feature>
<dbReference type="Pfam" id="PF02517">
    <property type="entry name" value="Rce1-like"/>
    <property type="match status" value="1"/>
</dbReference>
<keyword evidence="5" id="KW-0378">Hydrolase</keyword>
<evidence type="ECO:0000256" key="10">
    <source>
        <dbReference type="ARBA" id="ARBA00049729"/>
    </source>
</evidence>
<evidence type="ECO:0000256" key="3">
    <source>
        <dbReference type="ARBA" id="ARBA00022670"/>
    </source>
</evidence>
<evidence type="ECO:0000259" key="12">
    <source>
        <dbReference type="Pfam" id="PF02517"/>
    </source>
</evidence>
<dbReference type="InterPro" id="IPR039731">
    <property type="entry name" value="Rce1"/>
</dbReference>
<keyword evidence="7 11" id="KW-1133">Transmembrane helix</keyword>
<evidence type="ECO:0000256" key="11">
    <source>
        <dbReference type="SAM" id="Phobius"/>
    </source>
</evidence>
<dbReference type="Proteomes" id="UP001338125">
    <property type="component" value="Unassembled WGS sequence"/>
</dbReference>
<keyword evidence="6" id="KW-0256">Endoplasmic reticulum</keyword>
<comment type="similarity">
    <text evidence="2">Belongs to the peptidase U48 family.</text>
</comment>
<keyword evidence="8 11" id="KW-0472">Membrane</keyword>
<evidence type="ECO:0000313" key="14">
    <source>
        <dbReference type="Proteomes" id="UP001338125"/>
    </source>
</evidence>
<dbReference type="InterPro" id="IPR003675">
    <property type="entry name" value="Rce1/LyrA-like_dom"/>
</dbReference>
<name>A0ABR0T0A5_9HYPO</name>
<evidence type="ECO:0000256" key="4">
    <source>
        <dbReference type="ARBA" id="ARBA00022692"/>
    </source>
</evidence>
<keyword evidence="3 13" id="KW-0645">Protease</keyword>
<comment type="caution">
    <text evidence="13">The sequence shown here is derived from an EMBL/GenBank/DDBJ whole genome shotgun (WGS) entry which is preliminary data.</text>
</comment>
<evidence type="ECO:0000256" key="5">
    <source>
        <dbReference type="ARBA" id="ARBA00022801"/>
    </source>
</evidence>
<reference evidence="13 14" key="1">
    <citation type="submission" date="2024-01" db="EMBL/GenBank/DDBJ databases">
        <title>Complete genome of Cladobotryum mycophilum ATHUM6906.</title>
        <authorList>
            <person name="Christinaki A.C."/>
            <person name="Myridakis A.I."/>
            <person name="Kouvelis V.N."/>
        </authorList>
    </citation>
    <scope>NUCLEOTIDE SEQUENCE [LARGE SCALE GENOMIC DNA]</scope>
    <source>
        <strain evidence="13 14">ATHUM6906</strain>
    </source>
</reference>
<keyword evidence="14" id="KW-1185">Reference proteome</keyword>
<dbReference type="PANTHER" id="PTHR13046">
    <property type="entry name" value="PROTEASE U48 CAAX PRENYL PROTEASE RCE1"/>
    <property type="match status" value="1"/>
</dbReference>
<evidence type="ECO:0000256" key="6">
    <source>
        <dbReference type="ARBA" id="ARBA00022824"/>
    </source>
</evidence>
<evidence type="ECO:0000256" key="9">
    <source>
        <dbReference type="ARBA" id="ARBA00047280"/>
    </source>
</evidence>
<protein>
    <recommendedName>
        <fullName evidence="10">intramembrane prenyl-peptidase Rce1</fullName>
        <ecNumber evidence="10">3.4.26.1</ecNumber>
    </recommendedName>
</protein>
<dbReference type="GO" id="GO:0008233">
    <property type="term" value="F:peptidase activity"/>
    <property type="evidence" value="ECO:0007669"/>
    <property type="project" value="UniProtKB-KW"/>
</dbReference>
<proteinExistence type="inferred from homology"/>
<dbReference type="GO" id="GO:0006508">
    <property type="term" value="P:proteolysis"/>
    <property type="evidence" value="ECO:0007669"/>
    <property type="project" value="UniProtKB-KW"/>
</dbReference>
<dbReference type="EC" id="3.4.26.1" evidence="10"/>
<comment type="catalytic activity">
    <reaction evidence="9">
        <text>Hydrolyzes the peptide bond -P2-(S-farnesyl or geranylgeranyl)C-P1'-P2'-P3'-COOH where P1' and P2' are amino acids with aliphatic sidechains and P3' is any C-terminal residue.</text>
        <dbReference type="EC" id="3.4.26.1"/>
    </reaction>
</comment>
<accession>A0ABR0T0A5</accession>
<organism evidence="13 14">
    <name type="scientific">Cladobotryum mycophilum</name>
    <dbReference type="NCBI Taxonomy" id="491253"/>
    <lineage>
        <taxon>Eukaryota</taxon>
        <taxon>Fungi</taxon>
        <taxon>Dikarya</taxon>
        <taxon>Ascomycota</taxon>
        <taxon>Pezizomycotina</taxon>
        <taxon>Sordariomycetes</taxon>
        <taxon>Hypocreomycetidae</taxon>
        <taxon>Hypocreales</taxon>
        <taxon>Hypocreaceae</taxon>
        <taxon>Cladobotryum</taxon>
    </lineage>
</organism>